<dbReference type="Proteomes" id="UP000663880">
    <property type="component" value="Unassembled WGS sequence"/>
</dbReference>
<evidence type="ECO:0000313" key="3">
    <source>
        <dbReference type="Proteomes" id="UP000663880"/>
    </source>
</evidence>
<sequence>MKILEKCRLKEIVNKIVANCNLKLLTYEDQENTKQIENYFGVLTPLKIVGLENSGKEKEVNVMLKLKPNQIDDRMKAVLEYLFETEHYLYSRLIPMFRQYNVNIDEIIPNCYYADLEPGNEVIVLQDMTYKGYRRYSGDGFFDYDHVLVSLKTLAKFHSLSYILLKNGKKPDDDDILKPYTNTHPAELNLALKLSLDNHIKYFNGNKYEFIKSLRERYDFIRGGVVKGTKCFVYAHGDFWKENILLKYEAGKPIQACIVDFQTVQYMSASQDFLNFLISCTDSETRKEYFEEFLTIYLATVITTLRQNDVEIPSLKEDFKHDLRLVAEHCIIRSFMAFALWCGLEEGGETLLTSINTINKSQAILRFTKIIGDVLDDLNQVGLITL</sequence>
<evidence type="ECO:0000259" key="1">
    <source>
        <dbReference type="SMART" id="SM00587"/>
    </source>
</evidence>
<name>A0A821WC86_9NEOP</name>
<dbReference type="InterPro" id="IPR004119">
    <property type="entry name" value="EcKL"/>
</dbReference>
<dbReference type="SMART" id="SM00587">
    <property type="entry name" value="CHK"/>
    <property type="match status" value="1"/>
</dbReference>
<accession>A0A821WC86</accession>
<dbReference type="PANTHER" id="PTHR11012:SF48">
    <property type="entry name" value="CHK KINASE-LIKE DOMAIN-CONTAINING PROTEIN-RELATED"/>
    <property type="match status" value="1"/>
</dbReference>
<dbReference type="SUPFAM" id="SSF56112">
    <property type="entry name" value="Protein kinase-like (PK-like)"/>
    <property type="match status" value="1"/>
</dbReference>
<gene>
    <name evidence="2" type="ORF">PMACD_LOCUS12968</name>
</gene>
<dbReference type="InterPro" id="IPR011009">
    <property type="entry name" value="Kinase-like_dom_sf"/>
</dbReference>
<dbReference type="Gene3D" id="3.90.1200.10">
    <property type="match status" value="1"/>
</dbReference>
<organism evidence="2 3">
    <name type="scientific">Pieris macdunnoughi</name>
    <dbReference type="NCBI Taxonomy" id="345717"/>
    <lineage>
        <taxon>Eukaryota</taxon>
        <taxon>Metazoa</taxon>
        <taxon>Ecdysozoa</taxon>
        <taxon>Arthropoda</taxon>
        <taxon>Hexapoda</taxon>
        <taxon>Insecta</taxon>
        <taxon>Pterygota</taxon>
        <taxon>Neoptera</taxon>
        <taxon>Endopterygota</taxon>
        <taxon>Lepidoptera</taxon>
        <taxon>Glossata</taxon>
        <taxon>Ditrysia</taxon>
        <taxon>Papilionoidea</taxon>
        <taxon>Pieridae</taxon>
        <taxon>Pierinae</taxon>
        <taxon>Pieris</taxon>
    </lineage>
</organism>
<dbReference type="OrthoDB" id="7634340at2759"/>
<dbReference type="EMBL" id="CAJOBZ010000054">
    <property type="protein sequence ID" value="CAF4920451.1"/>
    <property type="molecule type" value="Genomic_DNA"/>
</dbReference>
<comment type="caution">
    <text evidence="2">The sequence shown here is derived from an EMBL/GenBank/DDBJ whole genome shotgun (WGS) entry which is preliminary data.</text>
</comment>
<dbReference type="Pfam" id="PF02958">
    <property type="entry name" value="EcKL"/>
    <property type="match status" value="1"/>
</dbReference>
<evidence type="ECO:0000313" key="2">
    <source>
        <dbReference type="EMBL" id="CAF4920451.1"/>
    </source>
</evidence>
<reference evidence="2" key="1">
    <citation type="submission" date="2021-02" db="EMBL/GenBank/DDBJ databases">
        <authorList>
            <person name="Steward A R."/>
        </authorList>
    </citation>
    <scope>NUCLEOTIDE SEQUENCE</scope>
</reference>
<protein>
    <recommendedName>
        <fullName evidence="1">CHK kinase-like domain-containing protein</fullName>
    </recommendedName>
</protein>
<keyword evidence="3" id="KW-1185">Reference proteome</keyword>
<dbReference type="AlphaFoldDB" id="A0A821WC86"/>
<dbReference type="InterPro" id="IPR015897">
    <property type="entry name" value="CHK_kinase-like"/>
</dbReference>
<dbReference type="PANTHER" id="PTHR11012">
    <property type="entry name" value="PROTEIN KINASE-LIKE DOMAIN-CONTAINING"/>
    <property type="match status" value="1"/>
</dbReference>
<proteinExistence type="predicted"/>
<feature type="domain" description="CHK kinase-like" evidence="1">
    <location>
        <begin position="123"/>
        <end position="307"/>
    </location>
</feature>